<dbReference type="Gene3D" id="3.40.50.150">
    <property type="entry name" value="Vaccinia Virus protein VP39"/>
    <property type="match status" value="1"/>
</dbReference>
<dbReference type="RefSeq" id="WP_037342706.1">
    <property type="nucleotide sequence ID" value="NZ_JAJUIW010000022.1"/>
</dbReference>
<dbReference type="SUPFAM" id="SSF53335">
    <property type="entry name" value="S-adenosyl-L-methionine-dependent methyltransferases"/>
    <property type="match status" value="1"/>
</dbReference>
<dbReference type="AlphaFoldDB" id="A0A073BCL9"/>
<accession>A0A073BCL9</accession>
<dbReference type="InterPro" id="IPR029063">
    <property type="entry name" value="SAM-dependent_MTases_sf"/>
</dbReference>
<dbReference type="eggNOG" id="COG4106">
    <property type="taxonomic scope" value="Bacteria"/>
</dbReference>
<proteinExistence type="predicted"/>
<dbReference type="OrthoDB" id="5175904at2"/>
<dbReference type="PIRSF" id="PIRSF017393">
    <property type="entry name" value="MTase_SAV2177"/>
    <property type="match status" value="1"/>
</dbReference>
<comment type="caution">
    <text evidence="1">The sequence shown here is derived from an EMBL/GenBank/DDBJ whole genome shotgun (WGS) entry which is preliminary data.</text>
</comment>
<dbReference type="EMBL" id="JNVU01000012">
    <property type="protein sequence ID" value="KEI45514.1"/>
    <property type="molecule type" value="Genomic_DNA"/>
</dbReference>
<evidence type="ECO:0008006" key="3">
    <source>
        <dbReference type="Google" id="ProtNLM"/>
    </source>
</evidence>
<evidence type="ECO:0000313" key="2">
    <source>
        <dbReference type="Proteomes" id="UP000031419"/>
    </source>
</evidence>
<dbReference type="Pfam" id="PF04672">
    <property type="entry name" value="Methyltransf_19"/>
    <property type="match status" value="1"/>
</dbReference>
<gene>
    <name evidence="1" type="ORF">GU90_03460</name>
</gene>
<protein>
    <recommendedName>
        <fullName evidence="3">SAM-dependent methyltransferase</fullName>
    </recommendedName>
</protein>
<sequence>MSAEHLNIDTTKPSIARVYDAFVGGKDNFEVDRQVLRKLLEIAPEAVEVGRQCRAWLIRVIRFLASEAGIDQFLDLGSGLPTAENTHQAAQRVLPDAHVVYVDNDPSVAAHGRALLEENECTHFAVADLRKPEEVLQHPVVTRNLDFTRPIALIQANTLHHVTDSDGPREIMQRYVDALPSGSFVAISHLYNPGDGSDLAKLAEESQTRFNTLMGSCFYRGRQEILDMFCGLELVEPGLTYLFEWWPDGPRLKPLTPEQHLLLGGVARKP</sequence>
<dbReference type="InterPro" id="IPR006764">
    <property type="entry name" value="SAM_dep_MeTrfase_SAV2177_type"/>
</dbReference>
<organism evidence="1 2">
    <name type="scientific">Saccharopolyspora rectivirgula</name>
    <dbReference type="NCBI Taxonomy" id="28042"/>
    <lineage>
        <taxon>Bacteria</taxon>
        <taxon>Bacillati</taxon>
        <taxon>Actinomycetota</taxon>
        <taxon>Actinomycetes</taxon>
        <taxon>Pseudonocardiales</taxon>
        <taxon>Pseudonocardiaceae</taxon>
        <taxon>Saccharopolyspora</taxon>
    </lineage>
</organism>
<reference evidence="1 2" key="1">
    <citation type="submission" date="2014-06" db="EMBL/GenBank/DDBJ databases">
        <title>Saccharopolyspora rectivirgula DSM-43113 Genome sequencing.</title>
        <authorList>
            <person name="Barrera C."/>
            <person name="Millon L."/>
            <person name="Rognon B."/>
            <person name="Zaugg C."/>
            <person name="Monod M."/>
        </authorList>
    </citation>
    <scope>NUCLEOTIDE SEQUENCE [LARGE SCALE GENOMIC DNA]</scope>
    <source>
        <strain evidence="1 2">DSM 43113</strain>
    </source>
</reference>
<keyword evidence="2" id="KW-1185">Reference proteome</keyword>
<evidence type="ECO:0000313" key="1">
    <source>
        <dbReference type="EMBL" id="KEI45514.1"/>
    </source>
</evidence>
<dbReference type="STRING" id="28042.GU90_03460"/>
<dbReference type="Proteomes" id="UP000031419">
    <property type="component" value="Unassembled WGS sequence"/>
</dbReference>
<name>A0A073BCL9_9PSEU</name>